<dbReference type="GO" id="GO:0009055">
    <property type="term" value="F:electron transfer activity"/>
    <property type="evidence" value="ECO:0007669"/>
    <property type="project" value="TreeGrafter"/>
</dbReference>
<dbReference type="GO" id="GO:0050660">
    <property type="term" value="F:flavin adenine dinucleotide binding"/>
    <property type="evidence" value="ECO:0007669"/>
    <property type="project" value="TreeGrafter"/>
</dbReference>
<evidence type="ECO:0000313" key="6">
    <source>
        <dbReference type="EMBL" id="MDO7785718.1"/>
    </source>
</evidence>
<keyword evidence="1" id="KW-0285">Flavoprotein</keyword>
<dbReference type="PRINTS" id="PR00368">
    <property type="entry name" value="FADPNR"/>
</dbReference>
<dbReference type="InterPro" id="IPR037099">
    <property type="entry name" value="Fum_R/Succ_DH_flav-like_C_sf"/>
</dbReference>
<gene>
    <name evidence="6" type="ORF">P6N53_00535</name>
</gene>
<comment type="caution">
    <text evidence="6">The sequence shown here is derived from an EMBL/GenBank/DDBJ whole genome shotgun (WGS) entry which is preliminary data.</text>
</comment>
<feature type="domain" description="Fumarate reductase/succinate dehydrogenase flavoprotein-like C-terminal" evidence="5">
    <location>
        <begin position="460"/>
        <end position="575"/>
    </location>
</feature>
<dbReference type="PANTHER" id="PTHR11632:SF51">
    <property type="entry name" value="SUCCINATE DEHYDROGENASE [UBIQUINONE] FLAVOPROTEIN SUBUNIT, MITOCHONDRIAL"/>
    <property type="match status" value="1"/>
</dbReference>
<reference evidence="6" key="2">
    <citation type="submission" date="2023-03" db="EMBL/GenBank/DDBJ databases">
        <authorList>
            <person name="Zhang Z."/>
        </authorList>
    </citation>
    <scope>NUCLEOTIDE SEQUENCE</scope>
    <source>
        <strain evidence="6">DSA</strain>
    </source>
</reference>
<dbReference type="Pfam" id="PF00890">
    <property type="entry name" value="FAD_binding_2"/>
    <property type="match status" value="1"/>
</dbReference>
<dbReference type="Gene3D" id="3.50.50.60">
    <property type="entry name" value="FAD/NAD(P)-binding domain"/>
    <property type="match status" value="1"/>
</dbReference>
<evidence type="ECO:0000259" key="5">
    <source>
        <dbReference type="Pfam" id="PF02910"/>
    </source>
</evidence>
<name>A0AAW7Z7R9_9FIRM</name>
<dbReference type="NCBIfam" id="NF005331">
    <property type="entry name" value="PRK06854.1-2"/>
    <property type="match status" value="1"/>
</dbReference>
<reference evidence="6" key="1">
    <citation type="journal article" date="2023" name="J. Hazard. Mater.">
        <title>Anaerobic biodegradation of pyrene and benzo[a]pyrene by a new sulfate-reducing Desulforamulus aquiferis strain DSA.</title>
        <authorList>
            <person name="Zhang Z."/>
            <person name="Sun J."/>
            <person name="Gong X."/>
            <person name="Wang C."/>
            <person name="Wang H."/>
        </authorList>
    </citation>
    <scope>NUCLEOTIDE SEQUENCE</scope>
    <source>
        <strain evidence="6">DSA</strain>
    </source>
</reference>
<feature type="domain" description="FAD-dependent oxidoreductase 2 FAD-binding" evidence="4">
    <location>
        <begin position="21"/>
        <end position="395"/>
    </location>
</feature>
<feature type="active site" description="Proton acceptor" evidence="3">
    <location>
        <position position="294"/>
    </location>
</feature>
<dbReference type="GO" id="GO:0000104">
    <property type="term" value="F:succinate dehydrogenase activity"/>
    <property type="evidence" value="ECO:0007669"/>
    <property type="project" value="TreeGrafter"/>
</dbReference>
<dbReference type="Pfam" id="PF02910">
    <property type="entry name" value="Succ_DH_flav_C"/>
    <property type="match status" value="1"/>
</dbReference>
<evidence type="ECO:0000256" key="2">
    <source>
        <dbReference type="ARBA" id="ARBA00023002"/>
    </source>
</evidence>
<dbReference type="RefSeq" id="WP_304540301.1">
    <property type="nucleotide sequence ID" value="NZ_JARPTC010000001.1"/>
</dbReference>
<dbReference type="InterPro" id="IPR027477">
    <property type="entry name" value="Succ_DH/fumarate_Rdtase_cat_sf"/>
</dbReference>
<dbReference type="EC" id="1.8.99.2" evidence="6"/>
<proteinExistence type="predicted"/>
<sequence length="587" mass="65855">MARESLFKSIEKVEKVYIDTDILIIGAGNAGCFAGIEAKRINPEVKVTFMEKAHIDRSGCLAGGMDAINTYIKKGRTIEDFVRWSRSQAGGLLREDLTITMAEVLNKPIEEWEEWGMPIKYEEDGEEYKTRGKWDITISGSEMKVILAKKTLEAGCDVLNYVVTTNYLLDGDKVIGAIGFGIRDGKVYIVQAKATIIATGGAAGLYKPYQNDGHDSHHQLWYSPFNVGTGFAMGIRAGAEMTTFEMRWCATRTKDFNGPIDTISVGYKTPMINCKGEEILKTRYAHLGGDAAPRFIRANLPMDEWREGRGPCFVDTTNMTPEQIHDMKVDYLNERPSYVLFLASRAQDLTKDPIEIYGSDPYIVGGHTASGYWVDVKRATTIPGLYACGDVAGGTPNKFVGGCAAEGLLAARAAVEFVAGKVDAGYVNQEQVEQEIDRIFAPGIRQMLVGEGVKPGEMEERLQRLMDEYAGGVHQFFRMNREGLQYALRHLKILKEQVKYLVANDLHELMEAHGVIDRIDVAEVLVHHLMYREETRWPGWQTRADFPEKNDEKFDCFVNSRKNTDTGEVEMFTRPYEQIIPGDRLKL</sequence>
<keyword evidence="2 6" id="KW-0560">Oxidoreductase</keyword>
<dbReference type="Gene3D" id="3.90.700.10">
    <property type="entry name" value="Succinate dehydrogenase/fumarate reductase flavoprotein, catalytic domain"/>
    <property type="match status" value="1"/>
</dbReference>
<evidence type="ECO:0000313" key="7">
    <source>
        <dbReference type="Proteomes" id="UP001172911"/>
    </source>
</evidence>
<dbReference type="SUPFAM" id="SSF51905">
    <property type="entry name" value="FAD/NAD(P)-binding domain"/>
    <property type="match status" value="1"/>
</dbReference>
<dbReference type="InterPro" id="IPR003953">
    <property type="entry name" value="FAD-dep_OxRdtase_2_FAD-bd"/>
</dbReference>
<dbReference type="SUPFAM" id="SSF46977">
    <property type="entry name" value="Succinate dehydrogenase/fumarate reductase flavoprotein C-terminal domain"/>
    <property type="match status" value="1"/>
</dbReference>
<dbReference type="PANTHER" id="PTHR11632">
    <property type="entry name" value="SUCCINATE DEHYDROGENASE 2 FLAVOPROTEIN SUBUNIT"/>
    <property type="match status" value="1"/>
</dbReference>
<evidence type="ECO:0000256" key="3">
    <source>
        <dbReference type="PIRSR" id="PIRSR000171-1"/>
    </source>
</evidence>
<evidence type="ECO:0000259" key="4">
    <source>
        <dbReference type="Pfam" id="PF00890"/>
    </source>
</evidence>
<dbReference type="GO" id="GO:0033765">
    <property type="term" value="F:steroid dehydrogenase activity, acting on the CH-CH group of donors"/>
    <property type="evidence" value="ECO:0007669"/>
    <property type="project" value="UniProtKB-ARBA"/>
</dbReference>
<protein>
    <submittedName>
        <fullName evidence="6">Adenylyl-sulfate reductase subunit alpha</fullName>
        <ecNumber evidence="6">1.8.99.2</ecNumber>
    </submittedName>
</protein>
<accession>A0AAW7Z7R9</accession>
<dbReference type="InterPro" id="IPR036188">
    <property type="entry name" value="FAD/NAD-bd_sf"/>
</dbReference>
<dbReference type="SUPFAM" id="SSF56425">
    <property type="entry name" value="Succinate dehydrogenase/fumarate reductase flavoprotein, catalytic domain"/>
    <property type="match status" value="1"/>
</dbReference>
<dbReference type="PIRSF" id="PIRSF000171">
    <property type="entry name" value="SDHA_APRA_LASPO"/>
    <property type="match status" value="1"/>
</dbReference>
<dbReference type="InterPro" id="IPR030664">
    <property type="entry name" value="SdhA/FrdA/AprA"/>
</dbReference>
<keyword evidence="7" id="KW-1185">Reference proteome</keyword>
<dbReference type="GO" id="GO:0005886">
    <property type="term" value="C:plasma membrane"/>
    <property type="evidence" value="ECO:0007669"/>
    <property type="project" value="TreeGrafter"/>
</dbReference>
<dbReference type="GO" id="GO:0009973">
    <property type="term" value="F:adenylyl-sulfate reductase activity"/>
    <property type="evidence" value="ECO:0007669"/>
    <property type="project" value="UniProtKB-EC"/>
</dbReference>
<dbReference type="InterPro" id="IPR015939">
    <property type="entry name" value="Fum_Rdtase/Succ_DH_flav-like_C"/>
</dbReference>
<dbReference type="EMBL" id="JARPTC010000001">
    <property type="protein sequence ID" value="MDO7785718.1"/>
    <property type="molecule type" value="Genomic_DNA"/>
</dbReference>
<evidence type="ECO:0000256" key="1">
    <source>
        <dbReference type="ARBA" id="ARBA00022630"/>
    </source>
</evidence>
<dbReference type="AlphaFoldDB" id="A0AAW7Z7R9"/>
<organism evidence="6 7">
    <name type="scientific">Desulforamulus aquiferis</name>
    <dbReference type="NCBI Taxonomy" id="1397668"/>
    <lineage>
        <taxon>Bacteria</taxon>
        <taxon>Bacillati</taxon>
        <taxon>Bacillota</taxon>
        <taxon>Clostridia</taxon>
        <taxon>Eubacteriales</taxon>
        <taxon>Peptococcaceae</taxon>
        <taxon>Desulforamulus</taxon>
    </lineage>
</organism>
<dbReference type="Proteomes" id="UP001172911">
    <property type="component" value="Unassembled WGS sequence"/>
</dbReference>
<dbReference type="GO" id="GO:0009061">
    <property type="term" value="P:anaerobic respiration"/>
    <property type="evidence" value="ECO:0007669"/>
    <property type="project" value="TreeGrafter"/>
</dbReference>